<dbReference type="InterPro" id="IPR027417">
    <property type="entry name" value="P-loop_NTPase"/>
</dbReference>
<name>A0ABS5AFG2_9PSEU</name>
<proteinExistence type="predicted"/>
<comment type="caution">
    <text evidence="1">The sequence shown here is derived from an EMBL/GenBank/DDBJ whole genome shotgun (WGS) entry which is preliminary data.</text>
</comment>
<dbReference type="RefSeq" id="WP_086787343.1">
    <property type="nucleotide sequence ID" value="NZ_JAGIOO010000001.1"/>
</dbReference>
<evidence type="ECO:0000313" key="2">
    <source>
        <dbReference type="Proteomes" id="UP001519363"/>
    </source>
</evidence>
<dbReference type="EMBL" id="JAGIOO010000001">
    <property type="protein sequence ID" value="MBP2475323.1"/>
    <property type="molecule type" value="Genomic_DNA"/>
</dbReference>
<dbReference type="Proteomes" id="UP001519363">
    <property type="component" value="Unassembled WGS sequence"/>
</dbReference>
<keyword evidence="2" id="KW-1185">Reference proteome</keyword>
<gene>
    <name evidence="1" type="ORF">JOF53_004195</name>
</gene>
<dbReference type="SUPFAM" id="SSF52540">
    <property type="entry name" value="P-loop containing nucleoside triphosphate hydrolases"/>
    <property type="match status" value="1"/>
</dbReference>
<protein>
    <recommendedName>
        <fullName evidence="3">Uridine kinase</fullName>
    </recommendedName>
</protein>
<accession>A0ABS5AFG2</accession>
<evidence type="ECO:0000313" key="1">
    <source>
        <dbReference type="EMBL" id="MBP2475323.1"/>
    </source>
</evidence>
<sequence length="189" mass="20848">MREAADLLLAAPARLGGVRLAAVDGPSGAGKTTRADELVSYLLDRGHQVGLVPADHFATWDDPVAWWPRLVTGVLAPLAAGRPGRYQRTAWTDGQPHLADWVDVPVPEILVLEGVSTGRKSVSDRLSGLFWVELANAADRLERAVARDGEMCRDPLRRWQEFEVGWFAVDRTRQRADRILVAEGHRKIG</sequence>
<organism evidence="1 2">
    <name type="scientific">Crossiella equi</name>
    <dbReference type="NCBI Taxonomy" id="130796"/>
    <lineage>
        <taxon>Bacteria</taxon>
        <taxon>Bacillati</taxon>
        <taxon>Actinomycetota</taxon>
        <taxon>Actinomycetes</taxon>
        <taxon>Pseudonocardiales</taxon>
        <taxon>Pseudonocardiaceae</taxon>
        <taxon>Crossiella</taxon>
    </lineage>
</organism>
<dbReference type="Gene3D" id="3.40.50.300">
    <property type="entry name" value="P-loop containing nucleotide triphosphate hydrolases"/>
    <property type="match status" value="1"/>
</dbReference>
<evidence type="ECO:0008006" key="3">
    <source>
        <dbReference type="Google" id="ProtNLM"/>
    </source>
</evidence>
<reference evidence="1 2" key="1">
    <citation type="submission" date="2021-03" db="EMBL/GenBank/DDBJ databases">
        <title>Sequencing the genomes of 1000 actinobacteria strains.</title>
        <authorList>
            <person name="Klenk H.-P."/>
        </authorList>
    </citation>
    <scope>NUCLEOTIDE SEQUENCE [LARGE SCALE GENOMIC DNA]</scope>
    <source>
        <strain evidence="1 2">DSM 44580</strain>
    </source>
</reference>